<dbReference type="GO" id="GO:0046872">
    <property type="term" value="F:metal ion binding"/>
    <property type="evidence" value="ECO:0007669"/>
    <property type="project" value="UniProtKB-KW"/>
</dbReference>
<dbReference type="InterPro" id="IPR004666">
    <property type="entry name" value="Rp_bS6_RimK/Lys_biosynth_LsyX"/>
</dbReference>
<dbReference type="Pfam" id="PF22626">
    <property type="entry name" value="LysX_preATP_grasp"/>
    <property type="match status" value="1"/>
</dbReference>
<keyword evidence="8" id="KW-0460">Magnesium</keyword>
<keyword evidence="4" id="KW-0028">Amino-acid biosynthesis</keyword>
<evidence type="ECO:0000256" key="1">
    <source>
        <dbReference type="ARBA" id="ARBA00001946"/>
    </source>
</evidence>
<evidence type="ECO:0000256" key="9">
    <source>
        <dbReference type="ARBA" id="ARBA00029440"/>
    </source>
</evidence>
<evidence type="ECO:0000256" key="10">
    <source>
        <dbReference type="PROSITE-ProRule" id="PRU00409"/>
    </source>
</evidence>
<comment type="similarity">
    <text evidence="2">Belongs to the RimK family. LysX subfamily.</text>
</comment>
<dbReference type="GO" id="GO:0009085">
    <property type="term" value="P:lysine biosynthetic process"/>
    <property type="evidence" value="ECO:0007669"/>
    <property type="project" value="InterPro"/>
</dbReference>
<keyword evidence="5" id="KW-0479">Metal-binding</keyword>
<keyword evidence="7 10" id="KW-0067">ATP-binding</keyword>
<dbReference type="InterPro" id="IPR013651">
    <property type="entry name" value="ATP-grasp_RimK-type"/>
</dbReference>
<evidence type="ECO:0000259" key="11">
    <source>
        <dbReference type="PROSITE" id="PS50975"/>
    </source>
</evidence>
<comment type="cofactor">
    <cofactor evidence="1">
        <name>Mg(2+)</name>
        <dbReference type="ChEBI" id="CHEBI:18420"/>
    </cofactor>
</comment>
<feature type="domain" description="ATP-grasp" evidence="11">
    <location>
        <begin position="101"/>
        <end position="287"/>
    </location>
</feature>
<dbReference type="RefSeq" id="WP_087929927.1">
    <property type="nucleotide sequence ID" value="NZ_CP021744.1"/>
</dbReference>
<evidence type="ECO:0000256" key="8">
    <source>
        <dbReference type="ARBA" id="ARBA00022842"/>
    </source>
</evidence>
<dbReference type="EMBL" id="CP021744">
    <property type="protein sequence ID" value="ARZ72284.1"/>
    <property type="molecule type" value="Genomic_DNA"/>
</dbReference>
<dbReference type="PANTHER" id="PTHR21621:SF0">
    <property type="entry name" value="BETA-CITRYLGLUTAMATE SYNTHASE B-RELATED"/>
    <property type="match status" value="1"/>
</dbReference>
<dbReference type="Gene3D" id="3.30.470.20">
    <property type="entry name" value="ATP-grasp fold, B domain"/>
    <property type="match status" value="1"/>
</dbReference>
<evidence type="ECO:0000256" key="6">
    <source>
        <dbReference type="ARBA" id="ARBA00022741"/>
    </source>
</evidence>
<evidence type="ECO:0000256" key="4">
    <source>
        <dbReference type="ARBA" id="ARBA00022605"/>
    </source>
</evidence>
<reference evidence="12 13" key="1">
    <citation type="submission" date="2017-06" db="EMBL/GenBank/DDBJ databases">
        <title>Streptomyces albireticuli Genome sequencing and assembly.</title>
        <authorList>
            <person name="Wang Y."/>
            <person name="Du B."/>
            <person name="Ding Y."/>
            <person name="Liu H."/>
            <person name="Hou Q."/>
            <person name="Liu K."/>
            <person name="Yao L."/>
            <person name="Wang C."/>
        </authorList>
    </citation>
    <scope>NUCLEOTIDE SEQUENCE [LARGE SCALE GENOMIC DNA]</scope>
    <source>
        <strain evidence="12 13">MDJK11</strain>
    </source>
</reference>
<dbReference type="Pfam" id="PF08443">
    <property type="entry name" value="RimK"/>
    <property type="match status" value="1"/>
</dbReference>
<comment type="pathway">
    <text evidence="9">Amino-acid biosynthesis.</text>
</comment>
<dbReference type="AlphaFoldDB" id="A0A1Z2LDB5"/>
<gene>
    <name evidence="12" type="primary">lysX</name>
    <name evidence="12" type="ORF">SMD11_6708</name>
</gene>
<keyword evidence="6 10" id="KW-0547">Nucleotide-binding</keyword>
<protein>
    <submittedName>
        <fullName evidence="12">Alpha-L-glutamate ligase</fullName>
    </submittedName>
</protein>
<evidence type="ECO:0000256" key="5">
    <source>
        <dbReference type="ARBA" id="ARBA00022723"/>
    </source>
</evidence>
<sequence length="295" mass="31872">MTAATRPASAAPFAVVASRLRADEKRVLEAFERRGLPYEFVDSRALWRVLQQSGTPWPFVLNREIGQARALYAARALEASGATVVNSARAVDICGDKYRTSVALRDAGLPTPRTALALTPEAALEALEVIGYPAVVKPLTGSWGRLVSKLPDREVAETVMEYIAALPSPVSHIVYVQELVPKPDRDIRVVVVGDEALGATYRSSADWRTNVARGAETRRCPLTPELAKLAVTAAQCVHAEIAGVDLVEDGEGNLLVLEVNHGVEFSGFQRAVGPEIPVADRIVDHLIARSQSCFE</sequence>
<evidence type="ECO:0000256" key="7">
    <source>
        <dbReference type="ARBA" id="ARBA00022840"/>
    </source>
</evidence>
<name>A0A1Z2LDB5_9ACTN</name>
<evidence type="ECO:0000313" key="12">
    <source>
        <dbReference type="EMBL" id="ARZ72284.1"/>
    </source>
</evidence>
<dbReference type="InterPro" id="IPR011870">
    <property type="entry name" value="LysX_arch"/>
</dbReference>
<dbReference type="OrthoDB" id="9803907at2"/>
<dbReference type="KEGG" id="salj:SMD11_6708"/>
<organism evidence="12 13">
    <name type="scientific">Streptomyces albireticuli</name>
    <dbReference type="NCBI Taxonomy" id="1940"/>
    <lineage>
        <taxon>Bacteria</taxon>
        <taxon>Bacillati</taxon>
        <taxon>Actinomycetota</taxon>
        <taxon>Actinomycetes</taxon>
        <taxon>Kitasatosporales</taxon>
        <taxon>Streptomycetaceae</taxon>
        <taxon>Streptomyces</taxon>
    </lineage>
</organism>
<dbReference type="InterPro" id="IPR013815">
    <property type="entry name" value="ATP_grasp_subdomain_1"/>
</dbReference>
<dbReference type="InterPro" id="IPR016185">
    <property type="entry name" value="PreATP-grasp_dom_sf"/>
</dbReference>
<dbReference type="NCBIfam" id="TIGR02144">
    <property type="entry name" value="LysX_arch"/>
    <property type="match status" value="1"/>
</dbReference>
<dbReference type="GO" id="GO:0018169">
    <property type="term" value="F:ribosomal S6-glutamic acid ligase activity"/>
    <property type="evidence" value="ECO:0007669"/>
    <property type="project" value="TreeGrafter"/>
</dbReference>
<dbReference type="NCBIfam" id="TIGR00768">
    <property type="entry name" value="rimK_fam"/>
    <property type="match status" value="1"/>
</dbReference>
<evidence type="ECO:0000256" key="2">
    <source>
        <dbReference type="ARBA" id="ARBA00006239"/>
    </source>
</evidence>
<dbReference type="GO" id="GO:0005737">
    <property type="term" value="C:cytoplasm"/>
    <property type="evidence" value="ECO:0007669"/>
    <property type="project" value="TreeGrafter"/>
</dbReference>
<dbReference type="Gene3D" id="3.30.1490.20">
    <property type="entry name" value="ATP-grasp fold, A domain"/>
    <property type="match status" value="1"/>
</dbReference>
<dbReference type="GO" id="GO:0009432">
    <property type="term" value="P:SOS response"/>
    <property type="evidence" value="ECO:0007669"/>
    <property type="project" value="TreeGrafter"/>
</dbReference>
<dbReference type="SUPFAM" id="SSF52440">
    <property type="entry name" value="PreATP-grasp domain"/>
    <property type="match status" value="1"/>
</dbReference>
<dbReference type="Gene3D" id="3.40.50.20">
    <property type="match status" value="1"/>
</dbReference>
<proteinExistence type="inferred from homology"/>
<dbReference type="PROSITE" id="PS50975">
    <property type="entry name" value="ATP_GRASP"/>
    <property type="match status" value="1"/>
</dbReference>
<accession>A0A1Z2LDB5</accession>
<evidence type="ECO:0000256" key="3">
    <source>
        <dbReference type="ARBA" id="ARBA00022598"/>
    </source>
</evidence>
<dbReference type="InterPro" id="IPR054562">
    <property type="entry name" value="LysX/ArgX_preATP_grasp"/>
</dbReference>
<dbReference type="GO" id="GO:0005524">
    <property type="term" value="F:ATP binding"/>
    <property type="evidence" value="ECO:0007669"/>
    <property type="project" value="UniProtKB-UniRule"/>
</dbReference>
<dbReference type="InterPro" id="IPR011761">
    <property type="entry name" value="ATP-grasp"/>
</dbReference>
<keyword evidence="3 12" id="KW-0436">Ligase</keyword>
<evidence type="ECO:0000313" key="13">
    <source>
        <dbReference type="Proteomes" id="UP000195755"/>
    </source>
</evidence>
<dbReference type="Proteomes" id="UP000195755">
    <property type="component" value="Chromosome"/>
</dbReference>
<dbReference type="PANTHER" id="PTHR21621">
    <property type="entry name" value="RIBOSOMAL PROTEIN S6 MODIFICATION PROTEIN"/>
    <property type="match status" value="1"/>
</dbReference>
<dbReference type="SUPFAM" id="SSF56059">
    <property type="entry name" value="Glutathione synthetase ATP-binding domain-like"/>
    <property type="match status" value="1"/>
</dbReference>